<keyword evidence="3" id="KW-0812">Transmembrane</keyword>
<evidence type="ECO:0000256" key="3">
    <source>
        <dbReference type="SAM" id="Phobius"/>
    </source>
</evidence>
<evidence type="ECO:0000313" key="5">
    <source>
        <dbReference type="Proteomes" id="UP000272503"/>
    </source>
</evidence>
<accession>A0A3L7A1G5</accession>
<dbReference type="EMBL" id="RCUX01000012">
    <property type="protein sequence ID" value="RLP74126.1"/>
    <property type="molecule type" value="Genomic_DNA"/>
</dbReference>
<dbReference type="OrthoDB" id="3267562at2"/>
<reference evidence="4 5" key="1">
    <citation type="submission" date="2018-10" db="EMBL/GenBank/DDBJ databases">
        <authorList>
            <person name="Li J."/>
        </authorList>
    </citation>
    <scope>NUCLEOTIDE SEQUENCE [LARGE SCALE GENOMIC DNA]</scope>
    <source>
        <strain evidence="4 5">IF 016277</strain>
    </source>
</reference>
<dbReference type="RefSeq" id="WP_121649513.1">
    <property type="nucleotide sequence ID" value="NZ_RCUX01000012.1"/>
</dbReference>
<gene>
    <name evidence="4" type="ORF">D9V32_13870</name>
</gene>
<feature type="transmembrane region" description="Helical" evidence="3">
    <location>
        <begin position="233"/>
        <end position="254"/>
    </location>
</feature>
<evidence type="ECO:0000256" key="1">
    <source>
        <dbReference type="SAM" id="Coils"/>
    </source>
</evidence>
<dbReference type="PANTHER" id="PTHR35007:SF4">
    <property type="entry name" value="CONSERVED TRANSMEMBRANE PROTEIN-RELATED"/>
    <property type="match status" value="1"/>
</dbReference>
<keyword evidence="3" id="KW-0472">Membrane</keyword>
<keyword evidence="3" id="KW-1133">Transmembrane helix</keyword>
<dbReference type="AlphaFoldDB" id="A0A3L7A1G5"/>
<protein>
    <recommendedName>
        <fullName evidence="6">Type II secretion system protein GspF domain-containing protein</fullName>
    </recommendedName>
</protein>
<keyword evidence="5" id="KW-1185">Reference proteome</keyword>
<proteinExistence type="predicted"/>
<evidence type="ECO:0008006" key="6">
    <source>
        <dbReference type="Google" id="ProtNLM"/>
    </source>
</evidence>
<feature type="region of interest" description="Disordered" evidence="2">
    <location>
        <begin position="74"/>
        <end position="97"/>
    </location>
</feature>
<dbReference type="GO" id="GO:0005886">
    <property type="term" value="C:plasma membrane"/>
    <property type="evidence" value="ECO:0007669"/>
    <property type="project" value="UniProtKB-SubCell"/>
</dbReference>
<sequence>MIPAPKNVVAGHRPARSAVPRVTAGPSHRGADAIPEWHTDFAVDLDRLASLLGAGLSPAVAWGHIVNRARPAPATTRKTFSPETARPRPRWARGMRPSVRPERGIAVASPARITAVEAALHAGEDPATALMGPARSPSTTGHAPLSDAELPWHRLAAVWSASALTGAALAEGIRVLAKTLRARARVARDVAASAAGPRASARLVGVIPLLSLFFGEALGFPIVYTLVGTPPGRVLLAVGLLLLLLTALWIRLLVRRAFLAIPEDDVLLDLTAMMLGAGIAPASARWQAHQILARCRLDASESADERLRETLGLAHDVGVPAQELLHAEAQDLRERRARALQRAATALETKLLIPLGVGALPAFVCLGVGPLILSLLGQMLSSPT</sequence>
<dbReference type="Proteomes" id="UP000272503">
    <property type="component" value="Unassembled WGS sequence"/>
</dbReference>
<organism evidence="4 5">
    <name type="scientific">Mycetocola tolaasinivorans</name>
    <dbReference type="NCBI Taxonomy" id="76635"/>
    <lineage>
        <taxon>Bacteria</taxon>
        <taxon>Bacillati</taxon>
        <taxon>Actinomycetota</taxon>
        <taxon>Actinomycetes</taxon>
        <taxon>Micrococcales</taxon>
        <taxon>Microbacteriaceae</taxon>
        <taxon>Mycetocola</taxon>
    </lineage>
</organism>
<comment type="caution">
    <text evidence="4">The sequence shown here is derived from an EMBL/GenBank/DDBJ whole genome shotgun (WGS) entry which is preliminary data.</text>
</comment>
<feature type="coiled-coil region" evidence="1">
    <location>
        <begin position="322"/>
        <end position="349"/>
    </location>
</feature>
<dbReference type="PANTHER" id="PTHR35007">
    <property type="entry name" value="INTEGRAL MEMBRANE PROTEIN-RELATED"/>
    <property type="match status" value="1"/>
</dbReference>
<feature type="region of interest" description="Disordered" evidence="2">
    <location>
        <begin position="1"/>
        <end position="29"/>
    </location>
</feature>
<evidence type="ECO:0000256" key="2">
    <source>
        <dbReference type="SAM" id="MobiDB-lite"/>
    </source>
</evidence>
<feature type="transmembrane region" description="Helical" evidence="3">
    <location>
        <begin position="203"/>
        <end position="227"/>
    </location>
</feature>
<evidence type="ECO:0000313" key="4">
    <source>
        <dbReference type="EMBL" id="RLP74126.1"/>
    </source>
</evidence>
<keyword evidence="1" id="KW-0175">Coiled coil</keyword>
<feature type="transmembrane region" description="Helical" evidence="3">
    <location>
        <begin position="351"/>
        <end position="376"/>
    </location>
</feature>
<name>A0A3L7A1G5_9MICO</name>